<feature type="domain" description="DUF11" evidence="5">
    <location>
        <begin position="355"/>
        <end position="470"/>
    </location>
</feature>
<dbReference type="Proteomes" id="UP000320176">
    <property type="component" value="Unassembled WGS sequence"/>
</dbReference>
<dbReference type="EMBL" id="SJPN01000002">
    <property type="protein sequence ID" value="TWU05979.1"/>
    <property type="molecule type" value="Genomic_DNA"/>
</dbReference>
<feature type="region of interest" description="Disordered" evidence="4">
    <location>
        <begin position="699"/>
        <end position="720"/>
    </location>
</feature>
<feature type="compositionally biased region" description="Polar residues" evidence="4">
    <location>
        <begin position="699"/>
        <end position="713"/>
    </location>
</feature>
<dbReference type="InterPro" id="IPR001434">
    <property type="entry name" value="OmcB-like_DUF11"/>
</dbReference>
<evidence type="ECO:0000259" key="5">
    <source>
        <dbReference type="Pfam" id="PF01345"/>
    </source>
</evidence>
<evidence type="ECO:0000256" key="3">
    <source>
        <dbReference type="ARBA" id="ARBA00022729"/>
    </source>
</evidence>
<protein>
    <submittedName>
        <fullName evidence="7">Translocon-associated protein beta (TRAPB)</fullName>
    </submittedName>
</protein>
<dbReference type="SUPFAM" id="SSF117074">
    <property type="entry name" value="Hypothetical protein PA1324"/>
    <property type="match status" value="1"/>
</dbReference>
<feature type="region of interest" description="Disordered" evidence="4">
    <location>
        <begin position="1208"/>
        <end position="1230"/>
    </location>
</feature>
<dbReference type="Pfam" id="PF01345">
    <property type="entry name" value="DUF11"/>
    <property type="match status" value="11"/>
</dbReference>
<comment type="subcellular location">
    <subcellularLocation>
        <location evidence="1">Secreted</location>
    </subcellularLocation>
</comment>
<feature type="compositionally biased region" description="Polar residues" evidence="4">
    <location>
        <begin position="1208"/>
        <end position="1224"/>
    </location>
</feature>
<dbReference type="InterPro" id="IPR013783">
    <property type="entry name" value="Ig-like_fold"/>
</dbReference>
<keyword evidence="8" id="KW-1185">Reference proteome</keyword>
<feature type="compositionally biased region" description="Polar residues" evidence="4">
    <location>
        <begin position="973"/>
        <end position="984"/>
    </location>
</feature>
<feature type="domain" description="SD-repeat containing protein B" evidence="6">
    <location>
        <begin position="44"/>
        <end position="110"/>
    </location>
</feature>
<feature type="domain" description="DUF11" evidence="5">
    <location>
        <begin position="1623"/>
        <end position="1729"/>
    </location>
</feature>
<reference evidence="7 8" key="1">
    <citation type="submission" date="2019-02" db="EMBL/GenBank/DDBJ databases">
        <title>Deep-cultivation of Planctomycetes and their phenomic and genomic characterization uncovers novel biology.</title>
        <authorList>
            <person name="Wiegand S."/>
            <person name="Jogler M."/>
            <person name="Boedeker C."/>
            <person name="Pinto D."/>
            <person name="Vollmers J."/>
            <person name="Rivas-Marin E."/>
            <person name="Kohn T."/>
            <person name="Peeters S.H."/>
            <person name="Heuer A."/>
            <person name="Rast P."/>
            <person name="Oberbeckmann S."/>
            <person name="Bunk B."/>
            <person name="Jeske O."/>
            <person name="Meyerdierks A."/>
            <person name="Storesund J.E."/>
            <person name="Kallscheuer N."/>
            <person name="Luecker S."/>
            <person name="Lage O.M."/>
            <person name="Pohl T."/>
            <person name="Merkel B.J."/>
            <person name="Hornburger P."/>
            <person name="Mueller R.-W."/>
            <person name="Bruemmer F."/>
            <person name="Labrenz M."/>
            <person name="Spormann A.M."/>
            <person name="Op Den Camp H."/>
            <person name="Overmann J."/>
            <person name="Amann R."/>
            <person name="Jetten M.S.M."/>
            <person name="Mascher T."/>
            <person name="Medema M.H."/>
            <person name="Devos D.P."/>
            <person name="Kaster A.-K."/>
            <person name="Ovreas L."/>
            <person name="Rohde M."/>
            <person name="Galperin M.Y."/>
            <person name="Jogler C."/>
        </authorList>
    </citation>
    <scope>NUCLEOTIDE SEQUENCE [LARGE SCALE GENOMIC DNA]</scope>
    <source>
        <strain evidence="7 8">Pla52n</strain>
    </source>
</reference>
<feature type="domain" description="DUF11" evidence="5">
    <location>
        <begin position="1751"/>
        <end position="1861"/>
    </location>
</feature>
<feature type="domain" description="DUF11" evidence="5">
    <location>
        <begin position="1240"/>
        <end position="1349"/>
    </location>
</feature>
<dbReference type="Pfam" id="PF17210">
    <property type="entry name" value="SdrD_B"/>
    <property type="match status" value="1"/>
</dbReference>
<evidence type="ECO:0000313" key="8">
    <source>
        <dbReference type="Proteomes" id="UP000320176"/>
    </source>
</evidence>
<accession>A0A5C6B3N5</accession>
<dbReference type="InterPro" id="IPR047589">
    <property type="entry name" value="DUF11_rpt"/>
</dbReference>
<dbReference type="NCBIfam" id="TIGR01451">
    <property type="entry name" value="B_ant_repeat"/>
    <property type="match status" value="10"/>
</dbReference>
<dbReference type="PANTHER" id="PTHR34819:SF3">
    <property type="entry name" value="CELL SURFACE PROTEIN"/>
    <property type="match status" value="1"/>
</dbReference>
<evidence type="ECO:0000259" key="6">
    <source>
        <dbReference type="Pfam" id="PF17210"/>
    </source>
</evidence>
<keyword evidence="3" id="KW-0732">Signal</keyword>
<dbReference type="InterPro" id="IPR033764">
    <property type="entry name" value="Sdr_B"/>
</dbReference>
<feature type="region of interest" description="Disordered" evidence="4">
    <location>
        <begin position="836"/>
        <end position="858"/>
    </location>
</feature>
<feature type="compositionally biased region" description="Polar residues" evidence="4">
    <location>
        <begin position="836"/>
        <end position="848"/>
    </location>
</feature>
<feature type="domain" description="DUF11" evidence="5">
    <location>
        <begin position="1495"/>
        <end position="1601"/>
    </location>
</feature>
<gene>
    <name evidence="7" type="ORF">Pla52n_16950</name>
</gene>
<dbReference type="RefSeq" id="WP_146519143.1">
    <property type="nucleotide sequence ID" value="NZ_CP151726.1"/>
</dbReference>
<feature type="domain" description="DUF11" evidence="5">
    <location>
        <begin position="606"/>
        <end position="714"/>
    </location>
</feature>
<comment type="caution">
    <text evidence="7">The sequence shown here is derived from an EMBL/GenBank/DDBJ whole genome shotgun (WGS) entry which is preliminary data.</text>
</comment>
<dbReference type="InterPro" id="IPR051172">
    <property type="entry name" value="Chlamydia_OmcB"/>
</dbReference>
<feature type="domain" description="DUF11" evidence="5">
    <location>
        <begin position="867"/>
        <end position="978"/>
    </location>
</feature>
<sequence>MKRPTAPSNDRARRRRLRFRPQLQILESRRVLAQADDLSAITGILFDDINGNSVAEPGEPRIVGAEVRLENGSGSPILGTNNQPLSATTNSSGVYTFPRLQQGSYVVRQISQTIPGGRQLSDMTSPVIVISATDVQGTLVEPIDTFDTTGQTVLDSVADGVPVTSSQATTDAIGGHRDLIVNKTSTNGSIQLSVNEAAADVITFDSITGGDGERRIVWDGNADGNPLTVADTGGFVSDLTGGGNSLGFILDMGTDIAGSTALLRVYSNDSNAGTSNRFSTATVDIPIVNSALDTVMEFVPFSAFTANGGGADFTNATAVELVIQGMNQTNGSAKLIGAFAATQFTANFDNFEQADLSITKSANVQSPNVGDTVTYTLAVTNLGPQTATSVQVTDQLPAGVTFLSSSNNAAYNTATGIWNIGSLPVGAANRADLTITGRVDSLGGKTNTASITRSDQTDPITSNNSASATLTPRQIDLSVNKTASTTSPNIGQRVTFFVDVSNAGPDAATGVSVRDLLPSGLRIENAGDITTTQGTYTPGTGIWTVGTVGINETERLTITAVVDTVGSRTNSAEVIAAGESDFDSTPGDGTGDDFASVDLTTPSANLSLTKTVSNPLPNVGDDVNFTITVSNAGPDAATGVTVLDQLPIGMTFQNASVGGGYNAATGVWTIGSIAAGGEATLTLAATVDTVGTKTNTAQVQTVDQNDPNSSPGNNAPVEDDQASVSLTPQAANLSLAKSVTNLSPEVGDTITFQITVSNSGPNNATGVQVRDRLPAGTQFVSATYGAGTNRPGNPDYNQTTGVWNVGDVTVGAPVTLNLNVLVTAPGLTTNSAEIIASDQSDPNSTPGNGNPAEDDQDNASIQPRQIDLSLTKTVNDFSPSVGDEIEFVITVNNAGPDVATSVLVAEQLPQGVTVLSNTPTRGSYNVSTGVWNIGTIGLNDPVSLSIRTRVDSIGSGTNVAQVSSADQSDSDSIPGNSVATEDDQASVSFTTQVADLSLTKTVVDTDRPNVGDTVSFDIEVTNAGPDDATGVQVTDLLPSGIRFTSNTLSEGIYNASSGVWTIGNIPAPTEKQVLVIGSQIYSATSGTLLFTQQNSPATYQSQLASFRTDPLGETRNALIALGYVPSQFQLREVARSDNANGINVEIRFLNAALEHVDVPNVNVTGNLDIAVSSTTEETSSVNTNSTVMLRINGVLETTNDLSNTAQITASDQSDPDSQPANSVATEDDQDSAALMPQQIDLSLTKTASTNKPNPGDEVTFLLSVTNSGLDPATGVQVTDQLPAGLTFVRSLPANVYDPVTGIWNVGGVGLNTTNRLEIVARADTEVTLTNSAEITAADQSDIDSIPGNNLPTEDDQAFAEITPATSDLSLTKTVDDNTPNVGNNVVFTITVNNSGPDPATNVNVRDQLPAGMTFVSDAPTLGSFDENSGIWTIPALAINQDAVLRITASVDSVDDKTNVAQITASDQFDPDSTPANDVPDEDDQASAALSPELVDLALTKSINDDNPNIGDVVEFEIGLTNQGPSTATGVTVLDLLPDGLTFRGTRGSVGGYDPRSGIWNVGSVAPGATPSIIIEAIVEMISSAENTAEIRSVDQPDLDSTPGNAVAGEDDQASVTLTTQIADLSLTKTVDNANPGRTDEIEFLITVSNAGPNTATGVVVADQLPSGLRLVAANPSSGQYDPETGNWTIGQISVGAPETLRLTAAVTSAQSATNAAEIVMSRQIDPNSTPGNGNAAEDDQATAAVTPRVVDVSVLGTIDNLEPMEGDVVQVVFTAANEGPADATGVVFNVTIPDTLTLMSSQPQDGSFDSVSGLWTLGDLAAGSASRLVLNLRVDARGIRQVPIELVATNEFDRDSTPDNGVATEDDLASVVVQAPRLINKRLFLAR</sequence>
<evidence type="ECO:0000256" key="1">
    <source>
        <dbReference type="ARBA" id="ARBA00004613"/>
    </source>
</evidence>
<organism evidence="7 8">
    <name type="scientific">Stieleria varia</name>
    <dbReference type="NCBI Taxonomy" id="2528005"/>
    <lineage>
        <taxon>Bacteria</taxon>
        <taxon>Pseudomonadati</taxon>
        <taxon>Planctomycetota</taxon>
        <taxon>Planctomycetia</taxon>
        <taxon>Pirellulales</taxon>
        <taxon>Pirellulaceae</taxon>
        <taxon>Stieleria</taxon>
    </lineage>
</organism>
<feature type="domain" description="DUF11" evidence="5">
    <location>
        <begin position="1367"/>
        <end position="1473"/>
    </location>
</feature>
<feature type="domain" description="DUF11" evidence="5">
    <location>
        <begin position="995"/>
        <end position="1089"/>
    </location>
</feature>
<evidence type="ECO:0000256" key="2">
    <source>
        <dbReference type="ARBA" id="ARBA00022525"/>
    </source>
</evidence>
<evidence type="ECO:0000256" key="4">
    <source>
        <dbReference type="SAM" id="MobiDB-lite"/>
    </source>
</evidence>
<feature type="domain" description="DUF11" evidence="5">
    <location>
        <begin position="476"/>
        <end position="587"/>
    </location>
</feature>
<dbReference type="Gene3D" id="2.60.40.3080">
    <property type="match status" value="4"/>
</dbReference>
<feature type="region of interest" description="Disordered" evidence="4">
    <location>
        <begin position="960"/>
        <end position="984"/>
    </location>
</feature>
<dbReference type="PANTHER" id="PTHR34819">
    <property type="entry name" value="LARGE CYSTEINE-RICH PERIPLASMIC PROTEIN OMCB"/>
    <property type="match status" value="1"/>
</dbReference>
<keyword evidence="2" id="KW-0964">Secreted</keyword>
<dbReference type="OrthoDB" id="1758300at2"/>
<dbReference type="Gene3D" id="2.60.40.10">
    <property type="entry name" value="Immunoglobulins"/>
    <property type="match status" value="4"/>
</dbReference>
<dbReference type="GO" id="GO:0005576">
    <property type="term" value="C:extracellular region"/>
    <property type="evidence" value="ECO:0007669"/>
    <property type="project" value="UniProtKB-SubCell"/>
</dbReference>
<feature type="domain" description="DUF11" evidence="5">
    <location>
        <begin position="733"/>
        <end position="845"/>
    </location>
</feature>
<feature type="compositionally biased region" description="Low complexity" evidence="4">
    <location>
        <begin position="960"/>
        <end position="972"/>
    </location>
</feature>
<dbReference type="Gene3D" id="2.60.40.1170">
    <property type="entry name" value="Mu homology domain, subdomain B"/>
    <property type="match status" value="3"/>
</dbReference>
<feature type="region of interest" description="Disordered" evidence="4">
    <location>
        <begin position="1461"/>
        <end position="1485"/>
    </location>
</feature>
<proteinExistence type="predicted"/>
<evidence type="ECO:0000313" key="7">
    <source>
        <dbReference type="EMBL" id="TWU05979.1"/>
    </source>
</evidence>
<name>A0A5C6B3N5_9BACT</name>